<reference evidence="3 4" key="1">
    <citation type="submission" date="2018-08" db="EMBL/GenBank/DDBJ databases">
        <title>A genome reference for cultivated species of the human gut microbiota.</title>
        <authorList>
            <person name="Zou Y."/>
            <person name="Xue W."/>
            <person name="Luo G."/>
        </authorList>
    </citation>
    <scope>NUCLEOTIDE SEQUENCE [LARGE SCALE GENOMIC DNA]</scope>
    <source>
        <strain evidence="3 4">OM02-16</strain>
    </source>
</reference>
<dbReference type="GO" id="GO:0005737">
    <property type="term" value="C:cytoplasm"/>
    <property type="evidence" value="ECO:0007669"/>
    <property type="project" value="UniProtKB-ARBA"/>
</dbReference>
<dbReference type="InterPro" id="IPR050325">
    <property type="entry name" value="Prot/Nucl_acid_deglycase"/>
</dbReference>
<feature type="domain" description="DJ-1/PfpI" evidence="2">
    <location>
        <begin position="4"/>
        <end position="166"/>
    </location>
</feature>
<dbReference type="InterPro" id="IPR002818">
    <property type="entry name" value="DJ-1/PfpI"/>
</dbReference>
<organism evidence="3 4">
    <name type="scientific">Dorea longicatena</name>
    <dbReference type="NCBI Taxonomy" id="88431"/>
    <lineage>
        <taxon>Bacteria</taxon>
        <taxon>Bacillati</taxon>
        <taxon>Bacillota</taxon>
        <taxon>Clostridia</taxon>
        <taxon>Lachnospirales</taxon>
        <taxon>Lachnospiraceae</taxon>
        <taxon>Dorea</taxon>
    </lineage>
</organism>
<dbReference type="InterPro" id="IPR006287">
    <property type="entry name" value="DJ-1"/>
</dbReference>
<dbReference type="PANTHER" id="PTHR48094:SF12">
    <property type="entry name" value="PARKINSON DISEASE PROTEIN 7 HOMOLOG"/>
    <property type="match status" value="1"/>
</dbReference>
<keyword evidence="1" id="KW-0677">Repeat</keyword>
<dbReference type="Pfam" id="PF01965">
    <property type="entry name" value="DJ-1_PfpI"/>
    <property type="match status" value="1"/>
</dbReference>
<dbReference type="SUPFAM" id="SSF52317">
    <property type="entry name" value="Class I glutamine amidotransferase-like"/>
    <property type="match status" value="1"/>
</dbReference>
<evidence type="ECO:0000313" key="4">
    <source>
        <dbReference type="Proteomes" id="UP000261285"/>
    </source>
</evidence>
<accession>A0A3E5GKB6</accession>
<gene>
    <name evidence="3" type="ORF">DXB16_01640</name>
</gene>
<comment type="caution">
    <text evidence="3">The sequence shown here is derived from an EMBL/GenBank/DDBJ whole genome shotgun (WGS) entry which is preliminary data.</text>
</comment>
<evidence type="ECO:0000313" key="3">
    <source>
        <dbReference type="EMBL" id="RGO35286.1"/>
    </source>
</evidence>
<dbReference type="Gene3D" id="3.40.50.880">
    <property type="match status" value="1"/>
</dbReference>
<dbReference type="InterPro" id="IPR029062">
    <property type="entry name" value="Class_I_gatase-like"/>
</dbReference>
<dbReference type="Proteomes" id="UP000261285">
    <property type="component" value="Unassembled WGS sequence"/>
</dbReference>
<name>A0A3E5GKB6_9FIRM</name>
<dbReference type="CDD" id="cd03135">
    <property type="entry name" value="GATase1_DJ-1"/>
    <property type="match status" value="1"/>
</dbReference>
<dbReference type="EMBL" id="QSVN01000001">
    <property type="protein sequence ID" value="RGO35286.1"/>
    <property type="molecule type" value="Genomic_DNA"/>
</dbReference>
<proteinExistence type="predicted"/>
<dbReference type="NCBIfam" id="TIGR01383">
    <property type="entry name" value="not_thiJ"/>
    <property type="match status" value="1"/>
</dbReference>
<sequence>MKMKKVCVLLADGFEEIEGLTVVDLLRRAKIYVDTISIMDDYIVHGAHGINVQTEDLFDEVDFDEFDMVVLPGGMPGTLNLKNHDGVRYVVKQYAKEGRYVGAICAAPTILKSLGVLEGRRATCYPSVEDEMEDVVLTETAVVVDENIITSQGVGTAIDFGLKLIEILDGEEKAKEIADSIVF</sequence>
<evidence type="ECO:0000259" key="2">
    <source>
        <dbReference type="Pfam" id="PF01965"/>
    </source>
</evidence>
<dbReference type="FunFam" id="3.40.50.880:FF:000015">
    <property type="entry name" value="Protein DJ-1 homolog C"/>
    <property type="match status" value="1"/>
</dbReference>
<dbReference type="PANTHER" id="PTHR48094">
    <property type="entry name" value="PROTEIN/NUCLEIC ACID DEGLYCASE DJ-1-RELATED"/>
    <property type="match status" value="1"/>
</dbReference>
<dbReference type="AlphaFoldDB" id="A0A3E5GKB6"/>
<protein>
    <submittedName>
        <fullName evidence="3">DJ-1/PfpI family protein</fullName>
    </submittedName>
</protein>
<evidence type="ECO:0000256" key="1">
    <source>
        <dbReference type="ARBA" id="ARBA00022737"/>
    </source>
</evidence>